<dbReference type="RefSeq" id="WP_194183492.1">
    <property type="nucleotide sequence ID" value="NZ_JADGIK010000007.1"/>
</dbReference>
<proteinExistence type="predicted"/>
<gene>
    <name evidence="1" type="ORF">IM532_10920</name>
</gene>
<comment type="caution">
    <text evidence="1">The sequence shown here is derived from an EMBL/GenBank/DDBJ whole genome shotgun (WGS) entry which is preliminary data.</text>
</comment>
<dbReference type="Proteomes" id="UP000608754">
    <property type="component" value="Unassembled WGS sequence"/>
</dbReference>
<sequence length="104" mass="12053">MKEKIQYRYKSASLALNELKELGYTIDFNLEKERILVNPDVFDITYIYRYEGASNPDDESSVYGIVNNESNEKGVYVLGSLGTDDEIDQFIIDLEIKRRTTDEN</sequence>
<keyword evidence="2" id="KW-1185">Reference proteome</keyword>
<evidence type="ECO:0008006" key="3">
    <source>
        <dbReference type="Google" id="ProtNLM"/>
    </source>
</evidence>
<protein>
    <recommendedName>
        <fullName evidence="3">Phosphoribosylpyrophosphate synthetase</fullName>
    </recommendedName>
</protein>
<accession>A0A8J7FRX4</accession>
<dbReference type="EMBL" id="JADGIK010000007">
    <property type="protein sequence ID" value="MBF0597945.1"/>
    <property type="molecule type" value="Genomic_DNA"/>
</dbReference>
<dbReference type="AlphaFoldDB" id="A0A8J7FRX4"/>
<organism evidence="1 2">
    <name type="scientific">Faecalibacter rhinopitheci</name>
    <dbReference type="NCBI Taxonomy" id="2779678"/>
    <lineage>
        <taxon>Bacteria</taxon>
        <taxon>Pseudomonadati</taxon>
        <taxon>Bacteroidota</taxon>
        <taxon>Flavobacteriia</taxon>
        <taxon>Flavobacteriales</taxon>
        <taxon>Weeksellaceae</taxon>
        <taxon>Faecalibacter</taxon>
    </lineage>
</organism>
<evidence type="ECO:0000313" key="1">
    <source>
        <dbReference type="EMBL" id="MBF0597945.1"/>
    </source>
</evidence>
<name>A0A8J7FRX4_9FLAO</name>
<reference evidence="1" key="1">
    <citation type="submission" date="2020-10" db="EMBL/GenBank/DDBJ databases">
        <authorList>
            <person name="Lu T."/>
            <person name="Wang Q."/>
            <person name="Han X."/>
        </authorList>
    </citation>
    <scope>NUCLEOTIDE SEQUENCE</scope>
    <source>
        <strain evidence="1">WQ 117</strain>
    </source>
</reference>
<evidence type="ECO:0000313" key="2">
    <source>
        <dbReference type="Proteomes" id="UP000608754"/>
    </source>
</evidence>